<keyword evidence="1" id="KW-1015">Disulfide bond</keyword>
<dbReference type="VEuPathDB" id="TriTrypDB:ADEAN_000299800"/>
<dbReference type="PANTHER" id="PTHR45694">
    <property type="entry name" value="GLUTAREDOXIN 2"/>
    <property type="match status" value="1"/>
</dbReference>
<dbReference type="InterPro" id="IPR002109">
    <property type="entry name" value="Glutaredoxin"/>
</dbReference>
<dbReference type="GO" id="GO:0005737">
    <property type="term" value="C:cytoplasm"/>
    <property type="evidence" value="ECO:0007669"/>
    <property type="project" value="TreeGrafter"/>
</dbReference>
<reference evidence="4 5" key="1">
    <citation type="submission" date="2020-08" db="EMBL/GenBank/DDBJ databases">
        <authorList>
            <person name="Newling K."/>
            <person name="Davey J."/>
            <person name="Forrester S."/>
        </authorList>
    </citation>
    <scope>NUCLEOTIDE SEQUENCE [LARGE SCALE GENOMIC DNA]</scope>
    <source>
        <strain evidence="5">Crithidia deanei Carvalho (ATCC PRA-265)</strain>
    </source>
</reference>
<dbReference type="PRINTS" id="PR00160">
    <property type="entry name" value="GLUTAREDOXIN"/>
</dbReference>
<dbReference type="Pfam" id="PF00462">
    <property type="entry name" value="Glutaredoxin"/>
    <property type="match status" value="1"/>
</dbReference>
<evidence type="ECO:0000256" key="1">
    <source>
        <dbReference type="ARBA" id="ARBA00023157"/>
    </source>
</evidence>
<dbReference type="PROSITE" id="PS00195">
    <property type="entry name" value="GLUTAREDOXIN_1"/>
    <property type="match status" value="1"/>
</dbReference>
<dbReference type="Gene3D" id="3.40.30.10">
    <property type="entry name" value="Glutaredoxin"/>
    <property type="match status" value="1"/>
</dbReference>
<dbReference type="PANTHER" id="PTHR45694:SF18">
    <property type="entry name" value="GLUTAREDOXIN-1-RELATED"/>
    <property type="match status" value="1"/>
</dbReference>
<evidence type="ECO:0000259" key="3">
    <source>
        <dbReference type="Pfam" id="PF00462"/>
    </source>
</evidence>
<dbReference type="GO" id="GO:0034599">
    <property type="term" value="P:cellular response to oxidative stress"/>
    <property type="evidence" value="ECO:0007669"/>
    <property type="project" value="TreeGrafter"/>
</dbReference>
<proteinExistence type="predicted"/>
<dbReference type="PROSITE" id="PS51354">
    <property type="entry name" value="GLUTAREDOXIN_2"/>
    <property type="match status" value="1"/>
</dbReference>
<dbReference type="InterPro" id="IPR014025">
    <property type="entry name" value="Glutaredoxin_subgr"/>
</dbReference>
<evidence type="ECO:0000313" key="4">
    <source>
        <dbReference type="EMBL" id="CAD2215543.1"/>
    </source>
</evidence>
<evidence type="ECO:0000256" key="2">
    <source>
        <dbReference type="ARBA" id="ARBA00023284"/>
    </source>
</evidence>
<dbReference type="EMBL" id="LR877149">
    <property type="protein sequence ID" value="CAD2215543.1"/>
    <property type="molecule type" value="Genomic_DNA"/>
</dbReference>
<accession>A0A7G2C9V2</accession>
<dbReference type="SUPFAM" id="SSF52833">
    <property type="entry name" value="Thioredoxin-like"/>
    <property type="match status" value="1"/>
</dbReference>
<dbReference type="InterPro" id="IPR036249">
    <property type="entry name" value="Thioredoxin-like_sf"/>
</dbReference>
<feature type="domain" description="Glutaredoxin" evidence="3">
    <location>
        <begin position="14"/>
        <end position="76"/>
    </location>
</feature>
<dbReference type="GO" id="GO:0015038">
    <property type="term" value="F:glutathione disulfide oxidoreductase activity"/>
    <property type="evidence" value="ECO:0007669"/>
    <property type="project" value="TreeGrafter"/>
</dbReference>
<evidence type="ECO:0000313" key="5">
    <source>
        <dbReference type="Proteomes" id="UP000515908"/>
    </source>
</evidence>
<dbReference type="InterPro" id="IPR011767">
    <property type="entry name" value="GLR_AS"/>
</dbReference>
<sequence>MDAFVEKAITEHKVVMFSWVSCPFCVRAKDALEPLTDDMKIYYVDKMEEGEAIRKVIRQAYNHETVPAIFIKGNFVGGCTEALALIDSGKLKEML</sequence>
<organism evidence="4 5">
    <name type="scientific">Angomonas deanei</name>
    <dbReference type="NCBI Taxonomy" id="59799"/>
    <lineage>
        <taxon>Eukaryota</taxon>
        <taxon>Discoba</taxon>
        <taxon>Euglenozoa</taxon>
        <taxon>Kinetoplastea</taxon>
        <taxon>Metakinetoplastina</taxon>
        <taxon>Trypanosomatida</taxon>
        <taxon>Trypanosomatidae</taxon>
        <taxon>Strigomonadinae</taxon>
        <taxon>Angomonas</taxon>
    </lineage>
</organism>
<dbReference type="AlphaFoldDB" id="A0A7G2C9V2"/>
<dbReference type="Proteomes" id="UP000515908">
    <property type="component" value="Chromosome 05"/>
</dbReference>
<protein>
    <submittedName>
        <fullName evidence="4">Glutaredoxin, putative</fullName>
    </submittedName>
</protein>
<keyword evidence="2" id="KW-0676">Redox-active center</keyword>
<keyword evidence="5" id="KW-1185">Reference proteome</keyword>
<name>A0A7G2C9V2_9TRYP</name>
<gene>
    <name evidence="4" type="ORF">ADEAN_000299800</name>
</gene>